<feature type="region of interest" description="Disordered" evidence="1">
    <location>
        <begin position="333"/>
        <end position="352"/>
    </location>
</feature>
<protein>
    <recommendedName>
        <fullName evidence="2">NAD-dependent epimerase/dehydratase domain-containing protein</fullName>
    </recommendedName>
</protein>
<evidence type="ECO:0000313" key="3">
    <source>
        <dbReference type="EMBL" id="GHF53235.1"/>
    </source>
</evidence>
<dbReference type="GO" id="GO:0005737">
    <property type="term" value="C:cytoplasm"/>
    <property type="evidence" value="ECO:0007669"/>
    <property type="project" value="TreeGrafter"/>
</dbReference>
<reference evidence="3" key="1">
    <citation type="journal article" date="2014" name="Int. J. Syst. Evol. Microbiol.">
        <title>Complete genome sequence of Corynebacterium casei LMG S-19264T (=DSM 44701T), isolated from a smear-ripened cheese.</title>
        <authorList>
            <consortium name="US DOE Joint Genome Institute (JGI-PGF)"/>
            <person name="Walter F."/>
            <person name="Albersmeier A."/>
            <person name="Kalinowski J."/>
            <person name="Ruckert C."/>
        </authorList>
    </citation>
    <scope>NUCLEOTIDE SEQUENCE</scope>
    <source>
        <strain evidence="3">JCM 4059</strain>
    </source>
</reference>
<accession>A0A919B479</accession>
<dbReference type="AlphaFoldDB" id="A0A919B479"/>
<sequence length="352" mass="37900">MILVTGATGHLGANLVRRLLADGHEVRALVEPSGPAVQALAGLPLRRAVGDVRDPAAVAAAVEGCDRVYHCAARVSTTARGHRGIHAVNVLGTRNVLDAARRHGVRRVVVTGSFSATGPAPGRASTERDLHYPFGPHTPYTRSKVLVEHECCKAAAQGLEVVVAVSTAIIGPHDYVPSRMGRVLLDFAHGRLFAYLPGGFEFVSAEDLVEGHLLAMERGLSGHKYLLSTEFRTVDAMMALYAQVTGCRPPRLRLPAPAMAALARLAEGPRAVLTPHREARFTPAAVRFLRSGRRADCSLARDVLGYRPTGIATAVEQAYRCFVDRRLIERRGTARPAPRPARRPYHAGVGPR</sequence>
<gene>
    <name evidence="3" type="ORF">GCM10010218_38350</name>
</gene>
<organism evidence="3 4">
    <name type="scientific">Streptomyces mashuensis</name>
    <dbReference type="NCBI Taxonomy" id="33904"/>
    <lineage>
        <taxon>Bacteria</taxon>
        <taxon>Bacillati</taxon>
        <taxon>Actinomycetota</taxon>
        <taxon>Actinomycetes</taxon>
        <taxon>Kitasatosporales</taxon>
        <taxon>Streptomycetaceae</taxon>
        <taxon>Streptomyces</taxon>
    </lineage>
</organism>
<evidence type="ECO:0000259" key="2">
    <source>
        <dbReference type="Pfam" id="PF01370"/>
    </source>
</evidence>
<dbReference type="Gene3D" id="3.40.50.720">
    <property type="entry name" value="NAD(P)-binding Rossmann-like Domain"/>
    <property type="match status" value="1"/>
</dbReference>
<dbReference type="EMBL" id="BNBD01000007">
    <property type="protein sequence ID" value="GHF53235.1"/>
    <property type="molecule type" value="Genomic_DNA"/>
</dbReference>
<dbReference type="InterPro" id="IPR051783">
    <property type="entry name" value="NAD(P)-dependent_oxidoreduct"/>
</dbReference>
<dbReference type="InterPro" id="IPR001509">
    <property type="entry name" value="Epimerase_deHydtase"/>
</dbReference>
<reference evidence="3" key="2">
    <citation type="submission" date="2020-09" db="EMBL/GenBank/DDBJ databases">
        <authorList>
            <person name="Sun Q."/>
            <person name="Ohkuma M."/>
        </authorList>
    </citation>
    <scope>NUCLEOTIDE SEQUENCE</scope>
    <source>
        <strain evidence="3">JCM 4059</strain>
    </source>
</reference>
<proteinExistence type="predicted"/>
<dbReference type="SUPFAM" id="SSF51735">
    <property type="entry name" value="NAD(P)-binding Rossmann-fold domains"/>
    <property type="match status" value="1"/>
</dbReference>
<evidence type="ECO:0000256" key="1">
    <source>
        <dbReference type="SAM" id="MobiDB-lite"/>
    </source>
</evidence>
<evidence type="ECO:0000313" key="4">
    <source>
        <dbReference type="Proteomes" id="UP000638313"/>
    </source>
</evidence>
<dbReference type="GO" id="GO:0004029">
    <property type="term" value="F:aldehyde dehydrogenase (NAD+) activity"/>
    <property type="evidence" value="ECO:0007669"/>
    <property type="project" value="TreeGrafter"/>
</dbReference>
<dbReference type="Proteomes" id="UP000638313">
    <property type="component" value="Unassembled WGS sequence"/>
</dbReference>
<dbReference type="PANTHER" id="PTHR48079">
    <property type="entry name" value="PROTEIN YEEZ"/>
    <property type="match status" value="1"/>
</dbReference>
<keyword evidence="4" id="KW-1185">Reference proteome</keyword>
<feature type="domain" description="NAD-dependent epimerase/dehydratase" evidence="2">
    <location>
        <begin position="2"/>
        <end position="225"/>
    </location>
</feature>
<name>A0A919B479_9ACTN</name>
<dbReference type="PANTHER" id="PTHR48079:SF6">
    <property type="entry name" value="NAD(P)-BINDING DOMAIN-CONTAINING PROTEIN-RELATED"/>
    <property type="match status" value="1"/>
</dbReference>
<dbReference type="Pfam" id="PF01370">
    <property type="entry name" value="Epimerase"/>
    <property type="match status" value="1"/>
</dbReference>
<comment type="caution">
    <text evidence="3">The sequence shown here is derived from an EMBL/GenBank/DDBJ whole genome shotgun (WGS) entry which is preliminary data.</text>
</comment>
<dbReference type="InterPro" id="IPR036291">
    <property type="entry name" value="NAD(P)-bd_dom_sf"/>
</dbReference>